<sequence length="166" mass="18602">MKKDFQPSPPSGSVGKTPTLLRRKWLWIAIAAAGVLVLTITFTIRFIVFSPTVSKNYQFYHSVAERVKLDRQVISLLGEPLDVHPIPLTSPCKNRECTDFTSLIRGSKMTGQIELEAVYSNESWIIQSVRLRLLASNSGILPDFSLSTIKKNQVIELDIKDASLNQ</sequence>
<evidence type="ECO:0000313" key="2">
    <source>
        <dbReference type="EMBL" id="SQI39610.1"/>
    </source>
</evidence>
<name>A0A2X4V2R4_9GAMM</name>
<keyword evidence="3" id="KW-1185">Reference proteome</keyword>
<gene>
    <name evidence="2" type="ORF">NCTC12151_01404</name>
</gene>
<feature type="transmembrane region" description="Helical" evidence="1">
    <location>
        <begin position="25"/>
        <end position="48"/>
    </location>
</feature>
<keyword evidence="1" id="KW-1133">Transmembrane helix</keyword>
<protein>
    <submittedName>
        <fullName evidence="2">Uncharacterized protein</fullName>
    </submittedName>
</protein>
<dbReference type="AlphaFoldDB" id="A0A2X4V2R4"/>
<dbReference type="OrthoDB" id="9905528at2"/>
<proteinExistence type="predicted"/>
<reference evidence="2 3" key="1">
    <citation type="submission" date="2018-06" db="EMBL/GenBank/DDBJ databases">
        <authorList>
            <consortium name="Pathogen Informatics"/>
            <person name="Doyle S."/>
        </authorList>
    </citation>
    <scope>NUCLEOTIDE SEQUENCE [LARGE SCALE GENOMIC DNA]</scope>
    <source>
        <strain evidence="2 3">NCTC12151</strain>
    </source>
</reference>
<keyword evidence="1" id="KW-0812">Transmembrane</keyword>
<organism evidence="2 3">
    <name type="scientific">Leminorella richardii</name>
    <dbReference type="NCBI Taxonomy" id="158841"/>
    <lineage>
        <taxon>Bacteria</taxon>
        <taxon>Pseudomonadati</taxon>
        <taxon>Pseudomonadota</taxon>
        <taxon>Gammaproteobacteria</taxon>
        <taxon>Enterobacterales</taxon>
        <taxon>Budviciaceae</taxon>
        <taxon>Leminorella</taxon>
    </lineage>
</organism>
<dbReference type="RefSeq" id="WP_111739987.1">
    <property type="nucleotide sequence ID" value="NZ_LR698987.1"/>
</dbReference>
<evidence type="ECO:0000313" key="3">
    <source>
        <dbReference type="Proteomes" id="UP000249005"/>
    </source>
</evidence>
<dbReference type="KEGG" id="lri:NCTC12151_01404"/>
<dbReference type="Proteomes" id="UP000249005">
    <property type="component" value="Chromosome 1"/>
</dbReference>
<keyword evidence="1" id="KW-0472">Membrane</keyword>
<evidence type="ECO:0000256" key="1">
    <source>
        <dbReference type="SAM" id="Phobius"/>
    </source>
</evidence>
<dbReference type="EMBL" id="LS483470">
    <property type="protein sequence ID" value="SQI39610.1"/>
    <property type="molecule type" value="Genomic_DNA"/>
</dbReference>
<accession>A0A2X4V2R4</accession>